<accession>A0AAJ5WUF7</accession>
<dbReference type="SUPFAM" id="SSF103481">
    <property type="entry name" value="Multidrug resistance efflux transporter EmrE"/>
    <property type="match status" value="2"/>
</dbReference>
<evidence type="ECO:0000259" key="7">
    <source>
        <dbReference type="Pfam" id="PF00892"/>
    </source>
</evidence>
<evidence type="ECO:0000256" key="4">
    <source>
        <dbReference type="ARBA" id="ARBA00022989"/>
    </source>
</evidence>
<organism evidence="8 9">
    <name type="scientific">Candidatus Pseudobacter hemicellulosilyticus</name>
    <dbReference type="NCBI Taxonomy" id="3121375"/>
    <lineage>
        <taxon>Bacteria</taxon>
        <taxon>Pseudomonadati</taxon>
        <taxon>Bacteroidota</taxon>
        <taxon>Chitinophagia</taxon>
        <taxon>Chitinophagales</taxon>
        <taxon>Chitinophagaceae</taxon>
        <taxon>Pseudobacter</taxon>
    </lineage>
</organism>
<dbReference type="InterPro" id="IPR000620">
    <property type="entry name" value="EamA_dom"/>
</dbReference>
<feature type="transmembrane region" description="Helical" evidence="6">
    <location>
        <begin position="45"/>
        <end position="63"/>
    </location>
</feature>
<feature type="domain" description="EamA" evidence="7">
    <location>
        <begin position="15"/>
        <end position="147"/>
    </location>
</feature>
<evidence type="ECO:0000256" key="1">
    <source>
        <dbReference type="ARBA" id="ARBA00004141"/>
    </source>
</evidence>
<dbReference type="GO" id="GO:0016020">
    <property type="term" value="C:membrane"/>
    <property type="evidence" value="ECO:0007669"/>
    <property type="project" value="UniProtKB-SubCell"/>
</dbReference>
<feature type="transmembrane region" description="Helical" evidence="6">
    <location>
        <begin position="192"/>
        <end position="210"/>
    </location>
</feature>
<keyword evidence="3 6" id="KW-0812">Transmembrane</keyword>
<keyword evidence="4 6" id="KW-1133">Transmembrane helix</keyword>
<comment type="similarity">
    <text evidence="2">Belongs to the EamA transporter family.</text>
</comment>
<feature type="transmembrane region" description="Helical" evidence="6">
    <location>
        <begin position="160"/>
        <end position="180"/>
    </location>
</feature>
<keyword evidence="5 6" id="KW-0472">Membrane</keyword>
<dbReference type="Proteomes" id="UP001220610">
    <property type="component" value="Chromosome"/>
</dbReference>
<dbReference type="Pfam" id="PF00892">
    <property type="entry name" value="EamA"/>
    <property type="match status" value="2"/>
</dbReference>
<comment type="subcellular location">
    <subcellularLocation>
        <location evidence="1">Membrane</location>
        <topology evidence="1">Multi-pass membrane protein</topology>
    </subcellularLocation>
</comment>
<feature type="transmembrane region" description="Helical" evidence="6">
    <location>
        <begin position="130"/>
        <end position="148"/>
    </location>
</feature>
<gene>
    <name evidence="8" type="ORF">P0Y53_05595</name>
</gene>
<reference evidence="8" key="1">
    <citation type="submission" date="2023-03" db="EMBL/GenBank/DDBJ databases">
        <title>Andean soil-derived lignocellulolytic bacterial consortium as a source of novel taxa and putative plastic-active enzymes.</title>
        <authorList>
            <person name="Diaz-Garcia L."/>
            <person name="Chuvochina M."/>
            <person name="Feuerriegel G."/>
            <person name="Bunk B."/>
            <person name="Sproer C."/>
            <person name="Streit W.R."/>
            <person name="Rodriguez L.M."/>
            <person name="Overmann J."/>
            <person name="Jimenez D.J."/>
        </authorList>
    </citation>
    <scope>NUCLEOTIDE SEQUENCE</scope>
    <source>
        <strain evidence="8">MAG 7</strain>
    </source>
</reference>
<evidence type="ECO:0000313" key="8">
    <source>
        <dbReference type="EMBL" id="WEK36970.1"/>
    </source>
</evidence>
<dbReference type="InterPro" id="IPR050638">
    <property type="entry name" value="AA-Vitamin_Transporters"/>
</dbReference>
<proteinExistence type="inferred from homology"/>
<feature type="transmembrane region" description="Helical" evidence="6">
    <location>
        <begin position="100"/>
        <end position="118"/>
    </location>
</feature>
<protein>
    <submittedName>
        <fullName evidence="8">EamA family transporter</fullName>
    </submittedName>
</protein>
<evidence type="ECO:0000256" key="2">
    <source>
        <dbReference type="ARBA" id="ARBA00007362"/>
    </source>
</evidence>
<feature type="domain" description="EamA" evidence="7">
    <location>
        <begin position="165"/>
        <end position="302"/>
    </location>
</feature>
<feature type="transmembrane region" description="Helical" evidence="6">
    <location>
        <begin position="75"/>
        <end position="94"/>
    </location>
</feature>
<sequence length="332" mass="35850">MSSTAAKSSASPLMVILAFATVYIVWGSTYFFIGEAVREIPPMLMGAFRFLASGGVMLLWCLIRRENLWNWPQIKTSAITGLLLLFIGNGAVIWSEMTLPSSLVAVMISSAPLWFVLLDKPKWKENFTSRSTLTGLGIGFVGVILLFSEQAIKAMDSADTIGTLTGLIIVIIGCMSWAGGSIYSKYRSTGSATVNTTWQMLIAGLVFLPLSFARNEWTGFHWSAVSANAWFSIVYLIIMGSLVAYSAYVWLLQVRPATQVSTYAYVNPVVAVLLGVLFAGEHMSTLQIVGLAIILGSVLLINLAKYRKEKAPAAVAESQAAVVVPAGQKATV</sequence>
<name>A0AAJ5WUF7_9BACT</name>
<dbReference type="EMBL" id="CP119311">
    <property type="protein sequence ID" value="WEK36970.1"/>
    <property type="molecule type" value="Genomic_DNA"/>
</dbReference>
<dbReference type="InterPro" id="IPR037185">
    <property type="entry name" value="EmrE-like"/>
</dbReference>
<dbReference type="PANTHER" id="PTHR32322">
    <property type="entry name" value="INNER MEMBRANE TRANSPORTER"/>
    <property type="match status" value="1"/>
</dbReference>
<feature type="transmembrane region" description="Helical" evidence="6">
    <location>
        <begin position="12"/>
        <end position="33"/>
    </location>
</feature>
<feature type="transmembrane region" description="Helical" evidence="6">
    <location>
        <begin position="286"/>
        <end position="304"/>
    </location>
</feature>
<evidence type="ECO:0000256" key="6">
    <source>
        <dbReference type="SAM" id="Phobius"/>
    </source>
</evidence>
<feature type="transmembrane region" description="Helical" evidence="6">
    <location>
        <begin position="263"/>
        <end position="280"/>
    </location>
</feature>
<feature type="transmembrane region" description="Helical" evidence="6">
    <location>
        <begin position="230"/>
        <end position="251"/>
    </location>
</feature>
<evidence type="ECO:0000256" key="5">
    <source>
        <dbReference type="ARBA" id="ARBA00023136"/>
    </source>
</evidence>
<dbReference type="PANTHER" id="PTHR32322:SF2">
    <property type="entry name" value="EAMA DOMAIN-CONTAINING PROTEIN"/>
    <property type="match status" value="1"/>
</dbReference>
<dbReference type="AlphaFoldDB" id="A0AAJ5WUF7"/>
<evidence type="ECO:0000256" key="3">
    <source>
        <dbReference type="ARBA" id="ARBA00022692"/>
    </source>
</evidence>
<evidence type="ECO:0000313" key="9">
    <source>
        <dbReference type="Proteomes" id="UP001220610"/>
    </source>
</evidence>